<dbReference type="RefSeq" id="WP_144136836.1">
    <property type="nucleotide sequence ID" value="NZ_CABHOF010000028.1"/>
</dbReference>
<dbReference type="CDD" id="cd00063">
    <property type="entry name" value="FN3"/>
    <property type="match status" value="1"/>
</dbReference>
<evidence type="ECO:0000313" key="4">
    <source>
        <dbReference type="Proteomes" id="UP000366766"/>
    </source>
</evidence>
<reference evidence="3 4" key="1">
    <citation type="submission" date="2019-07" db="EMBL/GenBank/DDBJ databases">
        <authorList>
            <person name="Chang H.-W."/>
            <person name="Raman A."/>
            <person name="Venkatesh S."/>
            <person name="Gehrig J."/>
        </authorList>
    </citation>
    <scope>NUCLEOTIDE SEQUENCE [LARGE SCALE GENOMIC DNA]</scope>
    <source>
        <strain evidence="3">Blautia_wexlerae_LFYP_14</strain>
    </source>
</reference>
<dbReference type="InterPro" id="IPR036116">
    <property type="entry name" value="FN3_sf"/>
</dbReference>
<feature type="chain" id="PRO_5022003428" evidence="1">
    <location>
        <begin position="27"/>
        <end position="449"/>
    </location>
</feature>
<sequence length="449" mass="49550">MKRKRCSFLALLVLAVMLLMPATTQAAAKPGTVKLSSIKATDYNKINIKWKKVSGATNYIVYYKKAGSGKWIKVKTLDNTKSSYTHTSSSKYPIVVGQKYTYTVKAYNKKTKKSGSYNKKGLTTRTVPQTVKLISAKANNGKVDVTWNKAGGADKYVLFYKIQTSEFTTNWTKVITLDSSVTSYTVKYPFKNTTNIYTVKSYNSASNVYGKYDNNGISVFVTDGNTGGNNNDKDDVGDDITPTPAPVNAEAMASEVIRLTNIERAKAGRSALIYNASLQRGAMMRAKEISIKFSHERPNGESFTTILNECGAGHISGENIAAGQKSPELAVKAWMNSQGHKLTMLNKENLYIGVGFYQDNDGRYYWVQNFADGNPDEKGTVIFDANGGSGGHTYVIPCGQRIYFKNVPIPQKSGYTFVCWVSEYNETNLTSTCAGRVTQTFYAKWASNN</sequence>
<evidence type="ECO:0000313" key="3">
    <source>
        <dbReference type="EMBL" id="VUX63570.1"/>
    </source>
</evidence>
<keyword evidence="1" id="KW-0732">Signal</keyword>
<evidence type="ECO:0000256" key="1">
    <source>
        <dbReference type="SAM" id="SignalP"/>
    </source>
</evidence>
<dbReference type="SUPFAM" id="SSF55797">
    <property type="entry name" value="PR-1-like"/>
    <property type="match status" value="1"/>
</dbReference>
<dbReference type="CDD" id="cd05379">
    <property type="entry name" value="CAP_bacterial"/>
    <property type="match status" value="1"/>
</dbReference>
<dbReference type="PROSITE" id="PS50853">
    <property type="entry name" value="FN3"/>
    <property type="match status" value="1"/>
</dbReference>
<gene>
    <name evidence="3" type="ORF">BWLFYP14_01010</name>
</gene>
<evidence type="ECO:0000259" key="2">
    <source>
        <dbReference type="PROSITE" id="PS50853"/>
    </source>
</evidence>
<feature type="signal peptide" evidence="1">
    <location>
        <begin position="1"/>
        <end position="26"/>
    </location>
</feature>
<accession>A0A564WPD6</accession>
<proteinExistence type="predicted"/>
<dbReference type="AlphaFoldDB" id="A0A564WPD6"/>
<dbReference type="InterPro" id="IPR013783">
    <property type="entry name" value="Ig-like_fold"/>
</dbReference>
<dbReference type="Gene3D" id="2.60.40.10">
    <property type="entry name" value="Immunoglobulins"/>
    <property type="match status" value="2"/>
</dbReference>
<dbReference type="PANTHER" id="PTHR31157:SF1">
    <property type="entry name" value="SCP DOMAIN-CONTAINING PROTEIN"/>
    <property type="match status" value="1"/>
</dbReference>
<protein>
    <submittedName>
        <fullName evidence="3">Cysteine-rich secretory protein family protein</fullName>
    </submittedName>
</protein>
<dbReference type="SUPFAM" id="SSF49265">
    <property type="entry name" value="Fibronectin type III"/>
    <property type="match status" value="1"/>
</dbReference>
<name>A0A564WPD6_9FIRM</name>
<organism evidence="3 4">
    <name type="scientific">Blautia wexlerae</name>
    <dbReference type="NCBI Taxonomy" id="418240"/>
    <lineage>
        <taxon>Bacteria</taxon>
        <taxon>Bacillati</taxon>
        <taxon>Bacillota</taxon>
        <taxon>Clostridia</taxon>
        <taxon>Lachnospirales</taxon>
        <taxon>Lachnospiraceae</taxon>
        <taxon>Blautia</taxon>
    </lineage>
</organism>
<dbReference type="Gene3D" id="3.40.33.10">
    <property type="entry name" value="CAP"/>
    <property type="match status" value="1"/>
</dbReference>
<dbReference type="Pfam" id="PF00188">
    <property type="entry name" value="CAP"/>
    <property type="match status" value="1"/>
</dbReference>
<keyword evidence="4" id="KW-1185">Reference proteome</keyword>
<dbReference type="EMBL" id="CABHOF010000028">
    <property type="protein sequence ID" value="VUX63570.1"/>
    <property type="molecule type" value="Genomic_DNA"/>
</dbReference>
<dbReference type="InterPro" id="IPR035940">
    <property type="entry name" value="CAP_sf"/>
</dbReference>
<dbReference type="Proteomes" id="UP000366766">
    <property type="component" value="Unassembled WGS sequence"/>
</dbReference>
<dbReference type="InterPro" id="IPR003961">
    <property type="entry name" value="FN3_dom"/>
</dbReference>
<dbReference type="PANTHER" id="PTHR31157">
    <property type="entry name" value="SCP DOMAIN-CONTAINING PROTEIN"/>
    <property type="match status" value="1"/>
</dbReference>
<dbReference type="InterPro" id="IPR014044">
    <property type="entry name" value="CAP_dom"/>
</dbReference>
<feature type="domain" description="Fibronectin type-III" evidence="2">
    <location>
        <begin position="29"/>
        <end position="129"/>
    </location>
</feature>